<evidence type="ECO:0000259" key="2">
    <source>
        <dbReference type="PROSITE" id="PS50217"/>
    </source>
</evidence>
<feature type="region of interest" description="Disordered" evidence="1">
    <location>
        <begin position="330"/>
        <end position="464"/>
    </location>
</feature>
<dbReference type="CDD" id="cd14813">
    <property type="entry name" value="bZIP_BmCbz-like"/>
    <property type="match status" value="1"/>
</dbReference>
<evidence type="ECO:0000256" key="1">
    <source>
        <dbReference type="SAM" id="MobiDB-lite"/>
    </source>
</evidence>
<dbReference type="SUPFAM" id="SSF57959">
    <property type="entry name" value="Leucine zipper domain"/>
    <property type="match status" value="1"/>
</dbReference>
<dbReference type="EMBL" id="CAJNRD030001117">
    <property type="protein sequence ID" value="CAG5079145.1"/>
    <property type="molecule type" value="Genomic_DNA"/>
</dbReference>
<sequence length="506" mass="57326">VFKIPPISKRSTASNITFDKGGEFKVQEQCNNTKKQSSASHGVKSQPKVLVPPPQVADDQHALTPIISPTTEKELLKDLMWDTKEPSSSSMNSSPNLRDEDNTTIFSPTWEENYQDLSGWCSRIPMDHRSYSFPVGESLNGRHSDMKIDDQTYSTNVGVDVLNVGMTSATIDLDDFKQQNNITNNNNLNNSNNMNNIIKNNKNVMLPPIDDDKPIMLGGTIDVPDEWLDLPKSSIASRTDEWIRLVDNDKMDEPLQRLEINQLNDNVNLDNSYSAEPTVNWDIIYNFDNNEKDFDLLSYLCDDNLNSPESISTDSIDIYQASTSYINKNKNEGLSTRMHNTRNRKRNYSQDTITSPSKNTDDLDIKPLKPSFASAMSPSTSSSSSGAGSTKATTRAIKPTKTIKTRMKKEVIDSFDTQSRRGRKRQYDSESEGENSDYSYRESREKNNEASRKSRMNKKAKEKGMMMEAVSLEKTNRILKSRVEQLEKMVITMRAAILKSALRRKF</sequence>
<evidence type="ECO:0000313" key="4">
    <source>
        <dbReference type="Proteomes" id="UP000786811"/>
    </source>
</evidence>
<feature type="compositionally biased region" description="Polar residues" evidence="1">
    <location>
        <begin position="349"/>
        <end position="358"/>
    </location>
</feature>
<dbReference type="InterPro" id="IPR046347">
    <property type="entry name" value="bZIP_sf"/>
</dbReference>
<dbReference type="Gene3D" id="1.20.5.170">
    <property type="match status" value="1"/>
</dbReference>
<dbReference type="OrthoDB" id="6624782at2759"/>
<feature type="compositionally biased region" description="Low complexity" evidence="1">
    <location>
        <begin position="371"/>
        <end position="394"/>
    </location>
</feature>
<dbReference type="InterPro" id="IPR004827">
    <property type="entry name" value="bZIP"/>
</dbReference>
<keyword evidence="4" id="KW-1185">Reference proteome</keyword>
<comment type="caution">
    <text evidence="3">The sequence shown here is derived from an EMBL/GenBank/DDBJ whole genome shotgun (WGS) entry which is preliminary data.</text>
</comment>
<feature type="compositionally biased region" description="Polar residues" evidence="1">
    <location>
        <begin position="28"/>
        <end position="40"/>
    </location>
</feature>
<dbReference type="GO" id="GO:0003700">
    <property type="term" value="F:DNA-binding transcription factor activity"/>
    <property type="evidence" value="ECO:0007669"/>
    <property type="project" value="InterPro"/>
</dbReference>
<feature type="domain" description="BZIP" evidence="2">
    <location>
        <begin position="437"/>
        <end position="500"/>
    </location>
</feature>
<reference evidence="3" key="1">
    <citation type="submission" date="2021-04" db="EMBL/GenBank/DDBJ databases">
        <authorList>
            <person name="Chebbi M.A.C M."/>
        </authorList>
    </citation>
    <scope>NUCLEOTIDE SEQUENCE</scope>
</reference>
<protein>
    <recommendedName>
        <fullName evidence="2">BZIP domain-containing protein</fullName>
    </recommendedName>
</protein>
<organism evidence="3 4">
    <name type="scientific">Cotesia congregata</name>
    <name type="common">Parasitoid wasp</name>
    <name type="synonym">Apanteles congregatus</name>
    <dbReference type="NCBI Taxonomy" id="51543"/>
    <lineage>
        <taxon>Eukaryota</taxon>
        <taxon>Metazoa</taxon>
        <taxon>Ecdysozoa</taxon>
        <taxon>Arthropoda</taxon>
        <taxon>Hexapoda</taxon>
        <taxon>Insecta</taxon>
        <taxon>Pterygota</taxon>
        <taxon>Neoptera</taxon>
        <taxon>Endopterygota</taxon>
        <taxon>Hymenoptera</taxon>
        <taxon>Apocrita</taxon>
        <taxon>Ichneumonoidea</taxon>
        <taxon>Braconidae</taxon>
        <taxon>Microgastrinae</taxon>
        <taxon>Cotesia</taxon>
    </lineage>
</organism>
<proteinExistence type="predicted"/>
<feature type="region of interest" description="Disordered" evidence="1">
    <location>
        <begin position="28"/>
        <end position="56"/>
    </location>
</feature>
<dbReference type="GO" id="GO:0005634">
    <property type="term" value="C:nucleus"/>
    <property type="evidence" value="ECO:0007669"/>
    <property type="project" value="UniProtKB-ARBA"/>
</dbReference>
<dbReference type="SMART" id="SM00338">
    <property type="entry name" value="BRLZ"/>
    <property type="match status" value="1"/>
</dbReference>
<dbReference type="PROSITE" id="PS50217">
    <property type="entry name" value="BZIP"/>
    <property type="match status" value="1"/>
</dbReference>
<accession>A0A8J2H6R7</accession>
<evidence type="ECO:0000313" key="3">
    <source>
        <dbReference type="EMBL" id="CAG5079145.1"/>
    </source>
</evidence>
<dbReference type="AlphaFoldDB" id="A0A8J2H6R7"/>
<name>A0A8J2H6R7_COTCN</name>
<dbReference type="Proteomes" id="UP000786811">
    <property type="component" value="Unassembled WGS sequence"/>
</dbReference>
<feature type="non-terminal residue" evidence="3">
    <location>
        <position position="1"/>
    </location>
</feature>
<dbReference type="Pfam" id="PF07716">
    <property type="entry name" value="bZIP_2"/>
    <property type="match status" value="1"/>
</dbReference>
<gene>
    <name evidence="3" type="ORF">HICCMSTLAB_LOCUS2937</name>
</gene>
<feature type="compositionally biased region" description="Basic and acidic residues" evidence="1">
    <location>
        <begin position="439"/>
        <end position="452"/>
    </location>
</feature>